<dbReference type="PANTHER" id="PTHR32235:SF1">
    <property type="entry name" value="NON-HOMOLOGOUS END-JOINING FACTOR 1"/>
    <property type="match status" value="1"/>
</dbReference>
<dbReference type="GO" id="GO:0045027">
    <property type="term" value="F:DNA end binding"/>
    <property type="evidence" value="ECO:0007669"/>
    <property type="project" value="TreeGrafter"/>
</dbReference>
<feature type="compositionally biased region" description="Polar residues" evidence="6">
    <location>
        <begin position="310"/>
        <end position="320"/>
    </location>
</feature>
<accession>A0A507FJE3</accession>
<dbReference type="AlphaFoldDB" id="A0A507FJE3"/>
<comment type="similarity">
    <text evidence="5">Belongs to the XRCC4-XLF family. XLF subfamily.</text>
</comment>
<comment type="subcellular location">
    <subcellularLocation>
        <location evidence="1">Nucleus</location>
    </subcellularLocation>
</comment>
<dbReference type="EMBL" id="QEAP01000047">
    <property type="protein sequence ID" value="TPX76434.1"/>
    <property type="molecule type" value="Genomic_DNA"/>
</dbReference>
<dbReference type="InterPro" id="IPR052287">
    <property type="entry name" value="NHEJ_factor"/>
</dbReference>
<keyword evidence="8" id="KW-1185">Reference proteome</keyword>
<evidence type="ECO:0000256" key="6">
    <source>
        <dbReference type="SAM" id="MobiDB-lite"/>
    </source>
</evidence>
<evidence type="ECO:0000313" key="7">
    <source>
        <dbReference type="EMBL" id="TPX76434.1"/>
    </source>
</evidence>
<keyword evidence="2" id="KW-0227">DNA damage</keyword>
<keyword evidence="3" id="KW-0234">DNA repair</keyword>
<dbReference type="OrthoDB" id="2108360at2759"/>
<dbReference type="GO" id="GO:0032807">
    <property type="term" value="C:DNA ligase IV complex"/>
    <property type="evidence" value="ECO:0007669"/>
    <property type="project" value="TreeGrafter"/>
</dbReference>
<evidence type="ECO:0000256" key="1">
    <source>
        <dbReference type="ARBA" id="ARBA00004123"/>
    </source>
</evidence>
<dbReference type="Proteomes" id="UP000320333">
    <property type="component" value="Unassembled WGS sequence"/>
</dbReference>
<evidence type="ECO:0000256" key="2">
    <source>
        <dbReference type="ARBA" id="ARBA00022763"/>
    </source>
</evidence>
<keyword evidence="4" id="KW-0539">Nucleus</keyword>
<gene>
    <name evidence="7" type="ORF">CcCBS67573_g02285</name>
</gene>
<feature type="region of interest" description="Disordered" evidence="6">
    <location>
        <begin position="299"/>
        <end position="330"/>
    </location>
</feature>
<dbReference type="InterPro" id="IPR038051">
    <property type="entry name" value="XRCC4-like_N_sf"/>
</dbReference>
<sequence length="359" mass="38581">MIHNEGADKSTAGIDAAMHSPWVAIDAKVSGKDATLLVKSTFGTDTSHAYAVVAALANEPLRVYSETLSLDEIASRVAAVAPAYRRNSPTALVAHIRKLLVAQHPLFTYTITTTSNASPDALSLSHSDSQTEPDTLSLQIEGSINGLRFAWLLVLKSLSYPQSASFISTSLIAPFLATSAALLAHRAVLEKAIAERDNEIASLRALVASSGGEKGLKIKKSAPIQSDHILMDSIHRVLKDSSAKPSLDLIGKNLFRRSDLDPLYSNIMNQLAPRAAPVETRENADDDVELDYCNEELGSTQRAGPRATGGPSSQAIVSPQKSKKEDVADMAEKRLQELVQLGEKKVSQANAKPKKRKII</sequence>
<reference evidence="7 8" key="1">
    <citation type="journal article" date="2019" name="Sci. Rep.">
        <title>Comparative genomics of chytrid fungi reveal insights into the obligate biotrophic and pathogenic lifestyle of Synchytrium endobioticum.</title>
        <authorList>
            <person name="van de Vossenberg B.T.L.H."/>
            <person name="Warris S."/>
            <person name="Nguyen H.D.T."/>
            <person name="van Gent-Pelzer M.P.E."/>
            <person name="Joly D.L."/>
            <person name="van de Geest H.C."/>
            <person name="Bonants P.J.M."/>
            <person name="Smith D.S."/>
            <person name="Levesque C.A."/>
            <person name="van der Lee T.A.J."/>
        </authorList>
    </citation>
    <scope>NUCLEOTIDE SEQUENCE [LARGE SCALE GENOMIC DNA]</scope>
    <source>
        <strain evidence="7 8">CBS 675.73</strain>
    </source>
</reference>
<dbReference type="Gene3D" id="2.170.210.10">
    <property type="entry name" value="DNA double-strand break repair and VJ recombination XRCC4, N-terminal"/>
    <property type="match status" value="1"/>
</dbReference>
<comment type="caution">
    <text evidence="7">The sequence shown here is derived from an EMBL/GenBank/DDBJ whole genome shotgun (WGS) entry which is preliminary data.</text>
</comment>
<evidence type="ECO:0000256" key="4">
    <source>
        <dbReference type="ARBA" id="ARBA00023242"/>
    </source>
</evidence>
<protein>
    <submittedName>
        <fullName evidence="7">Uncharacterized protein</fullName>
    </submittedName>
</protein>
<organism evidence="7 8">
    <name type="scientific">Chytriomyces confervae</name>
    <dbReference type="NCBI Taxonomy" id="246404"/>
    <lineage>
        <taxon>Eukaryota</taxon>
        <taxon>Fungi</taxon>
        <taxon>Fungi incertae sedis</taxon>
        <taxon>Chytridiomycota</taxon>
        <taxon>Chytridiomycota incertae sedis</taxon>
        <taxon>Chytridiomycetes</taxon>
        <taxon>Chytridiales</taxon>
        <taxon>Chytriomycetaceae</taxon>
        <taxon>Chytriomyces</taxon>
    </lineage>
</organism>
<evidence type="ECO:0000313" key="8">
    <source>
        <dbReference type="Proteomes" id="UP000320333"/>
    </source>
</evidence>
<proteinExistence type="inferred from homology"/>
<evidence type="ECO:0000256" key="3">
    <source>
        <dbReference type="ARBA" id="ARBA00023204"/>
    </source>
</evidence>
<dbReference type="PANTHER" id="PTHR32235">
    <property type="entry name" value="NON-HOMOLOGOUS END-JOINING FACTOR 1"/>
    <property type="match status" value="1"/>
</dbReference>
<name>A0A507FJE3_9FUNG</name>
<evidence type="ECO:0000256" key="5">
    <source>
        <dbReference type="ARBA" id="ARBA00025747"/>
    </source>
</evidence>
<dbReference type="GO" id="GO:0006303">
    <property type="term" value="P:double-strand break repair via nonhomologous end joining"/>
    <property type="evidence" value="ECO:0007669"/>
    <property type="project" value="UniProtKB-ARBA"/>
</dbReference>